<dbReference type="EMBL" id="AAFI02000033">
    <property type="protein sequence ID" value="EAL67543.1"/>
    <property type="molecule type" value="Genomic_DNA"/>
</dbReference>
<keyword evidence="4" id="KW-1133">Transmembrane helix</keyword>
<dbReference type="dictyBase" id="DDB_G0279859"/>
<keyword evidence="1" id="KW-1015">Disulfide bond</keyword>
<dbReference type="InterPro" id="IPR000742">
    <property type="entry name" value="EGF"/>
</dbReference>
<keyword evidence="4" id="KW-0472">Membrane</keyword>
<evidence type="ECO:0000313" key="7">
    <source>
        <dbReference type="EMBL" id="EAL67543.1"/>
    </source>
</evidence>
<feature type="domain" description="EGF-like" evidence="6">
    <location>
        <begin position="681"/>
        <end position="717"/>
    </location>
</feature>
<dbReference type="PaxDb" id="44689-DDB0218194"/>
<dbReference type="SUPFAM" id="SSF81296">
    <property type="entry name" value="E set domains"/>
    <property type="match status" value="1"/>
</dbReference>
<dbReference type="InterPro" id="IPR032675">
    <property type="entry name" value="LRR_dom_sf"/>
</dbReference>
<dbReference type="InterPro" id="IPR057013">
    <property type="entry name" value="LRR_ComC"/>
</dbReference>
<dbReference type="KEGG" id="ddi:DDB_G0279859"/>
<comment type="caution">
    <text evidence="2">Lacks conserved residue(s) required for the propagation of feature annotation.</text>
</comment>
<dbReference type="Pfam" id="PF24143">
    <property type="entry name" value="Beta-sand_ComC_2nd"/>
    <property type="match status" value="1"/>
</dbReference>
<name>Q54W81_DICDI</name>
<dbReference type="Proteomes" id="UP000002195">
    <property type="component" value="Unassembled WGS sequence"/>
</dbReference>
<gene>
    <name evidence="7" type="ORF">DDB_G0279859</name>
</gene>
<dbReference type="AlphaFoldDB" id="Q54W81"/>
<evidence type="ECO:0000256" key="3">
    <source>
        <dbReference type="SAM" id="MobiDB-lite"/>
    </source>
</evidence>
<evidence type="ECO:0000256" key="5">
    <source>
        <dbReference type="SAM" id="SignalP"/>
    </source>
</evidence>
<dbReference type="Pfam" id="PF07974">
    <property type="entry name" value="EGF_2"/>
    <property type="match status" value="1"/>
</dbReference>
<dbReference type="GlyGen" id="Q54W81">
    <property type="glycosylation" value="1 site"/>
</dbReference>
<dbReference type="Pfam" id="PF24141">
    <property type="entry name" value="LRR_ComC"/>
    <property type="match status" value="1"/>
</dbReference>
<dbReference type="PhylomeDB" id="Q54W81"/>
<feature type="chain" id="PRO_5004249987" description="EGF-like domain-containing protein" evidence="5">
    <location>
        <begin position="23"/>
        <end position="1141"/>
    </location>
</feature>
<keyword evidence="8" id="KW-1185">Reference proteome</keyword>
<dbReference type="RefSeq" id="XP_641511.1">
    <property type="nucleotide sequence ID" value="XM_636419.1"/>
</dbReference>
<reference evidence="7 8" key="1">
    <citation type="journal article" date="2005" name="Nature">
        <title>The genome of the social amoeba Dictyostelium discoideum.</title>
        <authorList>
            <consortium name="The Dictyostelium discoideum Sequencing Consortium"/>
            <person name="Eichinger L."/>
            <person name="Pachebat J.A."/>
            <person name="Glockner G."/>
            <person name="Rajandream M.A."/>
            <person name="Sucgang R."/>
            <person name="Berriman M."/>
            <person name="Song J."/>
            <person name="Olsen R."/>
            <person name="Szafranski K."/>
            <person name="Xu Q."/>
            <person name="Tunggal B."/>
            <person name="Kummerfeld S."/>
            <person name="Madera M."/>
            <person name="Konfortov B.A."/>
            <person name="Rivero F."/>
            <person name="Bankier A.T."/>
            <person name="Lehmann R."/>
            <person name="Hamlin N."/>
            <person name="Davies R."/>
            <person name="Gaudet P."/>
            <person name="Fey P."/>
            <person name="Pilcher K."/>
            <person name="Chen G."/>
            <person name="Saunders D."/>
            <person name="Sodergren E."/>
            <person name="Davis P."/>
            <person name="Kerhornou A."/>
            <person name="Nie X."/>
            <person name="Hall N."/>
            <person name="Anjard C."/>
            <person name="Hemphill L."/>
            <person name="Bason N."/>
            <person name="Farbrother P."/>
            <person name="Desany B."/>
            <person name="Just E."/>
            <person name="Morio T."/>
            <person name="Rost R."/>
            <person name="Churcher C."/>
            <person name="Cooper J."/>
            <person name="Haydock S."/>
            <person name="van Driessche N."/>
            <person name="Cronin A."/>
            <person name="Goodhead I."/>
            <person name="Muzny D."/>
            <person name="Mourier T."/>
            <person name="Pain A."/>
            <person name="Lu M."/>
            <person name="Harper D."/>
            <person name="Lindsay R."/>
            <person name="Hauser H."/>
            <person name="James K."/>
            <person name="Quiles M."/>
            <person name="Madan Babu M."/>
            <person name="Saito T."/>
            <person name="Buchrieser C."/>
            <person name="Wardroper A."/>
            <person name="Felder M."/>
            <person name="Thangavelu M."/>
            <person name="Johnson D."/>
            <person name="Knights A."/>
            <person name="Loulseged H."/>
            <person name="Mungall K."/>
            <person name="Oliver K."/>
            <person name="Price C."/>
            <person name="Quail M.A."/>
            <person name="Urushihara H."/>
            <person name="Hernandez J."/>
            <person name="Rabbinowitsch E."/>
            <person name="Steffen D."/>
            <person name="Sanders M."/>
            <person name="Ma J."/>
            <person name="Kohara Y."/>
            <person name="Sharp S."/>
            <person name="Simmonds M."/>
            <person name="Spiegler S."/>
            <person name="Tivey A."/>
            <person name="Sugano S."/>
            <person name="White B."/>
            <person name="Walker D."/>
            <person name="Woodward J."/>
            <person name="Winckler T."/>
            <person name="Tanaka Y."/>
            <person name="Shaulsky G."/>
            <person name="Schleicher M."/>
            <person name="Weinstock G."/>
            <person name="Rosenthal A."/>
            <person name="Cox E.C."/>
            <person name="Chisholm R.L."/>
            <person name="Gibbs R."/>
            <person name="Loomis W.F."/>
            <person name="Platzer M."/>
            <person name="Kay R.R."/>
            <person name="Williams J."/>
            <person name="Dear P.H."/>
            <person name="Noegel A.A."/>
            <person name="Barrell B."/>
            <person name="Kuspa A."/>
        </authorList>
    </citation>
    <scope>NUCLEOTIDE SEQUENCE [LARGE SCALE GENOMIC DNA]</scope>
    <source>
        <strain evidence="7 8">AX4</strain>
    </source>
</reference>
<evidence type="ECO:0000256" key="1">
    <source>
        <dbReference type="ARBA" id="ARBA00023157"/>
    </source>
</evidence>
<dbReference type="InterPro" id="IPR014756">
    <property type="entry name" value="Ig_E-set"/>
</dbReference>
<sequence length="1141" mass="126093">MKFSKIFSIFILILLCIGTLKSISIDEYNCLGLVLTQFGMNNFIPNRVNATGQIEYCLPFNIITCDTNESVIGLNLFQFLTYGVISASSFTCFPNLKSLSLQQTILSPDFFYTLPSTLKSLDLDGCSGATKITSKLPPFDYFKVISISSDTFTVYLSWIQNIKYFHFSNYDSNYPTMNSTYITDNENIENYTTIEIFKFSTNLIPDITDFSFSLVEMVLGNSFQSSSLNNLTTFSNVIDFKIWYYTKPIDIPIQLLQLSRLQNLQININFKVPSYQYDFSNLTSLSILQLMDESSNNNNLGRNGFPISKLPPNLNEFYYGGILKKLPSMEIFKDIKIVDFSFGQINDTLKDVFLPTTYGINYFYFQSNTLYGTIPQSYCNFITDFSTNTLTGEIPNCFTCYFGDSEIGLKNLFANNKFTNYDTQNLCTSMKPNLLVNATTLILYGESLGFNGKLIKTNATGSTTFTMIQPSSYFTLNLRTTNIFAKGARSLILTWTVGSEIRKFTLPIVKQAPVPANITYSGIASNQVEINGEFFTYNIQDVLVLVSGIDCLVTSTTFNQIKCKLTKGLNESIVLPVDFIFVDIIAGGNKTSVYVRLQETSYINNKKCNPELCTSNTYCNLNDGICYPYLDCFSDCTINNAFCNHGNGLCDCRNNCSNAGLCNGVDGTCSCNPDRLFNDCSGIQCPGTPICSNHGTCDTSNGKCKCESIKWVGNACQDTQHYVNAITPSNENGGKVLLFGWFGSTHSNASVIIGSQECNITSINQTVIECDIGHGKGIVPSYVYQNSLEWSSQTMYKYLSTQLKCPNDCTSNLNGNCDTTKGVCVCIGNFTGIDCGSYPTSNPSDGSGSGPKTNTTVDDNTGSGSINNGNVDYQVSITSLLEIGFDGSTIKEYNLTKLWEKPSNINNPNPNIHTFTQTIEGNCTITSTIEEVSKDKKFSFAGIDFTVSGGSLKLSVQILNYPYSSTLNTLQLRMKSSALNYSTPKCGSTQDDEKVSIDSNGFTNENDNLNYLTITKNNRKLYGRFLSKMLSDGRSTFTTSNIISTTDVDVTVALNLPHCDICLLDPDFSILLNSNVKDNEETCEDETKDTKISTTTIIAICVSVGGAAIIGAAGYLLYRKKFVEVLPSSKSNSKLKKLNVK</sequence>
<feature type="region of interest" description="Disordered" evidence="3">
    <location>
        <begin position="841"/>
        <end position="865"/>
    </location>
</feature>
<keyword evidence="2" id="KW-0245">EGF-like domain</keyword>
<dbReference type="HOGENOM" id="CLU_003793_0_0_1"/>
<dbReference type="GeneID" id="8622251"/>
<dbReference type="OMA" id="PANSHID"/>
<dbReference type="PANTHER" id="PTHR24032">
    <property type="entry name" value="EGF-LIKE DOMAIN-CONTAINING PROTEIN-RELATED-RELATED"/>
    <property type="match status" value="1"/>
</dbReference>
<dbReference type="PROSITE" id="PS00022">
    <property type="entry name" value="EGF_1"/>
    <property type="match status" value="1"/>
</dbReference>
<dbReference type="InParanoid" id="Q54W81"/>
<dbReference type="Pfam" id="PF22933">
    <property type="entry name" value="ComC_SSD"/>
    <property type="match status" value="1"/>
</dbReference>
<evidence type="ECO:0000259" key="6">
    <source>
        <dbReference type="PROSITE" id="PS50026"/>
    </source>
</evidence>
<dbReference type="SUPFAM" id="SSF52058">
    <property type="entry name" value="L domain-like"/>
    <property type="match status" value="1"/>
</dbReference>
<dbReference type="InterPro" id="IPR053331">
    <property type="entry name" value="EGF-like_comC"/>
</dbReference>
<feature type="signal peptide" evidence="5">
    <location>
        <begin position="1"/>
        <end position="22"/>
    </location>
</feature>
<dbReference type="SMR" id="Q54W81"/>
<dbReference type="PANTHER" id="PTHR24032:SF8">
    <property type="entry name" value="EGF-LIKE DOMAIN-CONTAINING PROTEIN"/>
    <property type="match status" value="1"/>
</dbReference>
<comment type="caution">
    <text evidence="7">The sequence shown here is derived from an EMBL/GenBank/DDBJ whole genome shotgun (WGS) entry which is preliminary data.</text>
</comment>
<dbReference type="eggNOG" id="ENOG502RCAV">
    <property type="taxonomic scope" value="Eukaryota"/>
</dbReference>
<accession>Q54W81</accession>
<evidence type="ECO:0000256" key="4">
    <source>
        <dbReference type="SAM" id="Phobius"/>
    </source>
</evidence>
<keyword evidence="5" id="KW-0732">Signal</keyword>
<organism evidence="7 8">
    <name type="scientific">Dictyostelium discoideum</name>
    <name type="common">Social amoeba</name>
    <dbReference type="NCBI Taxonomy" id="44689"/>
    <lineage>
        <taxon>Eukaryota</taxon>
        <taxon>Amoebozoa</taxon>
        <taxon>Evosea</taxon>
        <taxon>Eumycetozoa</taxon>
        <taxon>Dictyostelia</taxon>
        <taxon>Dictyosteliales</taxon>
        <taxon>Dictyosteliaceae</taxon>
        <taxon>Dictyostelium</taxon>
    </lineage>
</organism>
<dbReference type="PROSITE" id="PS50026">
    <property type="entry name" value="EGF_3"/>
    <property type="match status" value="1"/>
</dbReference>
<evidence type="ECO:0000313" key="8">
    <source>
        <dbReference type="Proteomes" id="UP000002195"/>
    </source>
</evidence>
<evidence type="ECO:0000256" key="2">
    <source>
        <dbReference type="PROSITE-ProRule" id="PRU00076"/>
    </source>
</evidence>
<dbReference type="InterPro" id="IPR013111">
    <property type="entry name" value="EGF_extracell"/>
</dbReference>
<dbReference type="Gene3D" id="3.80.10.10">
    <property type="entry name" value="Ribonuclease Inhibitor"/>
    <property type="match status" value="1"/>
</dbReference>
<proteinExistence type="predicted"/>
<dbReference type="InterPro" id="IPR057015">
    <property type="entry name" value="B-sand_ComC_2nd"/>
</dbReference>
<protein>
    <recommendedName>
        <fullName evidence="6">EGF-like domain-containing protein</fullName>
    </recommendedName>
</protein>
<feature type="transmembrane region" description="Helical" evidence="4">
    <location>
        <begin position="1097"/>
        <end position="1118"/>
    </location>
</feature>
<keyword evidence="4" id="KW-0812">Transmembrane</keyword>
<dbReference type="VEuPathDB" id="AmoebaDB:DDB_G0279859"/>
<dbReference type="InterPro" id="IPR054484">
    <property type="entry name" value="ComC_SSD"/>
</dbReference>